<evidence type="ECO:0000256" key="11">
    <source>
        <dbReference type="HAMAP-Rule" id="MF_01808"/>
    </source>
</evidence>
<dbReference type="HAMAP" id="MF_01808">
    <property type="entry name" value="Recomb_XerC_XerD"/>
    <property type="match status" value="1"/>
</dbReference>
<evidence type="ECO:0000256" key="5">
    <source>
        <dbReference type="ARBA" id="ARBA00022618"/>
    </source>
</evidence>
<dbReference type="GO" id="GO:0051301">
    <property type="term" value="P:cell division"/>
    <property type="evidence" value="ECO:0007669"/>
    <property type="project" value="UniProtKB-UniRule"/>
</dbReference>
<evidence type="ECO:0000256" key="6">
    <source>
        <dbReference type="ARBA" id="ARBA00022829"/>
    </source>
</evidence>
<keyword evidence="5 11" id="KW-0132">Cell division</keyword>
<dbReference type="InterPro" id="IPR013762">
    <property type="entry name" value="Integrase-like_cat_sf"/>
</dbReference>
<dbReference type="Gene3D" id="1.10.443.10">
    <property type="entry name" value="Intergrase catalytic core"/>
    <property type="match status" value="1"/>
</dbReference>
<keyword evidence="4 11" id="KW-0963">Cytoplasm</keyword>
<dbReference type="InterPro" id="IPR002104">
    <property type="entry name" value="Integrase_catalytic"/>
</dbReference>
<keyword evidence="7 11" id="KW-0229">DNA integration</keyword>
<name>A0A4V1AVQ1_9GAMM</name>
<keyword evidence="15" id="KW-1185">Reference proteome</keyword>
<feature type="active site" evidence="11">
    <location>
        <position position="173"/>
    </location>
</feature>
<proteinExistence type="inferred from homology"/>
<evidence type="ECO:0000256" key="10">
    <source>
        <dbReference type="ARBA" id="ARBA00023306"/>
    </source>
</evidence>
<feature type="active site" evidence="11">
    <location>
        <position position="242"/>
    </location>
</feature>
<dbReference type="GO" id="GO:0007059">
    <property type="term" value="P:chromosome segregation"/>
    <property type="evidence" value="ECO:0007669"/>
    <property type="project" value="UniProtKB-UniRule"/>
</dbReference>
<dbReference type="KEGG" id="nwr:E3U44_04850"/>
<dbReference type="CDD" id="cd00798">
    <property type="entry name" value="INT_XerDC_C"/>
    <property type="match status" value="1"/>
</dbReference>
<dbReference type="InterPro" id="IPR023009">
    <property type="entry name" value="Tyrosine_recombinase_XerC/XerD"/>
</dbReference>
<dbReference type="PROSITE" id="PS51898">
    <property type="entry name" value="TYR_RECOMBINASE"/>
    <property type="match status" value="1"/>
</dbReference>
<evidence type="ECO:0000313" key="15">
    <source>
        <dbReference type="Proteomes" id="UP000294325"/>
    </source>
</evidence>
<comment type="subcellular location">
    <subcellularLocation>
        <location evidence="1 11">Cytoplasm</location>
    </subcellularLocation>
</comment>
<dbReference type="PANTHER" id="PTHR30349:SF81">
    <property type="entry name" value="TYROSINE RECOMBINASE XERC"/>
    <property type="match status" value="1"/>
</dbReference>
<dbReference type="InterPro" id="IPR050090">
    <property type="entry name" value="Tyrosine_recombinase_XerCD"/>
</dbReference>
<keyword evidence="10 11" id="KW-0131">Cell cycle</keyword>
<dbReference type="InterPro" id="IPR010998">
    <property type="entry name" value="Integrase_recombinase_N"/>
</dbReference>
<dbReference type="Pfam" id="PF02899">
    <property type="entry name" value="Phage_int_SAM_1"/>
    <property type="match status" value="1"/>
</dbReference>
<feature type="active site" description="O-(3'-phospho-DNA)-tyrosine intermediate" evidence="11">
    <location>
        <position position="277"/>
    </location>
</feature>
<dbReference type="NCBIfam" id="TIGR02224">
    <property type="entry name" value="recomb_XerC"/>
    <property type="match status" value="1"/>
</dbReference>
<gene>
    <name evidence="11 14" type="primary">xerC</name>
    <name evidence="14" type="ORF">E3U44_04850</name>
</gene>
<evidence type="ECO:0000256" key="9">
    <source>
        <dbReference type="ARBA" id="ARBA00023172"/>
    </source>
</evidence>
<evidence type="ECO:0000256" key="1">
    <source>
        <dbReference type="ARBA" id="ARBA00004496"/>
    </source>
</evidence>
<feature type="domain" description="Tyr recombinase" evidence="12">
    <location>
        <begin position="110"/>
        <end position="290"/>
    </location>
</feature>
<dbReference type="InterPro" id="IPR004107">
    <property type="entry name" value="Integrase_SAM-like_N"/>
</dbReference>
<dbReference type="Pfam" id="PF00589">
    <property type="entry name" value="Phage_integrase"/>
    <property type="match status" value="1"/>
</dbReference>
<feature type="active site" evidence="11">
    <location>
        <position position="245"/>
    </location>
</feature>
<dbReference type="Proteomes" id="UP000294325">
    <property type="component" value="Chromosome"/>
</dbReference>
<dbReference type="NCBIfam" id="NF001399">
    <property type="entry name" value="PRK00283.1"/>
    <property type="match status" value="1"/>
</dbReference>
<sequence>MEEEQQTWIQRFLTHLQYERGLSGQTIVSYRRDLAKVVAFCDRHGIRGWGELDAQKVRALVATHHQKGLSGRSIQRLLSALRSFSAYLQREGVMNNHPAQGVSAPRGKRQLPRTLDVDQVAQLLNGKPSTELLLRDQAMLELFYSSGLRLAELVGLNLRELDLEASLVRVVGKGAKTREVPLGRQAKAALLAWLPVRAAWTRQNQDAVFVSRRGRRLSPRAVQKRLRIWGLRQGLDVAIHPHRLRHAFASHLLESSGDLRAIQELLGHADISTTQVYTHLDFQHLAKVYDQTHPRARKKY</sequence>
<dbReference type="EMBL" id="CP038033">
    <property type="protein sequence ID" value="QBQ53915.1"/>
    <property type="molecule type" value="Genomic_DNA"/>
</dbReference>
<dbReference type="PROSITE" id="PS51900">
    <property type="entry name" value="CB"/>
    <property type="match status" value="1"/>
</dbReference>
<dbReference type="GO" id="GO:0005737">
    <property type="term" value="C:cytoplasm"/>
    <property type="evidence" value="ECO:0007669"/>
    <property type="project" value="UniProtKB-SubCell"/>
</dbReference>
<dbReference type="GO" id="GO:0009037">
    <property type="term" value="F:tyrosine-based site-specific recombinase activity"/>
    <property type="evidence" value="ECO:0007669"/>
    <property type="project" value="UniProtKB-UniRule"/>
</dbReference>
<keyword evidence="6 11" id="KW-0159">Chromosome partition</keyword>
<feature type="domain" description="Core-binding (CB)" evidence="13">
    <location>
        <begin position="3"/>
        <end position="89"/>
    </location>
</feature>
<protein>
    <recommendedName>
        <fullName evidence="3 11">Tyrosine recombinase XerC</fullName>
    </recommendedName>
</protein>
<comment type="similarity">
    <text evidence="2 11">Belongs to the 'phage' integrase family. XerC subfamily.</text>
</comment>
<dbReference type="GO" id="GO:0006313">
    <property type="term" value="P:DNA transposition"/>
    <property type="evidence" value="ECO:0007669"/>
    <property type="project" value="UniProtKB-UniRule"/>
</dbReference>
<dbReference type="PANTHER" id="PTHR30349">
    <property type="entry name" value="PHAGE INTEGRASE-RELATED"/>
    <property type="match status" value="1"/>
</dbReference>
<dbReference type="SUPFAM" id="SSF56349">
    <property type="entry name" value="DNA breaking-rejoining enzymes"/>
    <property type="match status" value="1"/>
</dbReference>
<dbReference type="AlphaFoldDB" id="A0A4V1AVQ1"/>
<evidence type="ECO:0000313" key="14">
    <source>
        <dbReference type="EMBL" id="QBQ53915.1"/>
    </source>
</evidence>
<keyword evidence="9 11" id="KW-0233">DNA recombination</keyword>
<evidence type="ECO:0000256" key="2">
    <source>
        <dbReference type="ARBA" id="ARBA00006657"/>
    </source>
</evidence>
<dbReference type="OrthoDB" id="9801717at2"/>
<evidence type="ECO:0000256" key="7">
    <source>
        <dbReference type="ARBA" id="ARBA00022908"/>
    </source>
</evidence>
<dbReference type="InterPro" id="IPR044068">
    <property type="entry name" value="CB"/>
</dbReference>
<dbReference type="Gene3D" id="1.10.150.130">
    <property type="match status" value="1"/>
</dbReference>
<evidence type="ECO:0000259" key="12">
    <source>
        <dbReference type="PROSITE" id="PS51898"/>
    </source>
</evidence>
<comment type="subunit">
    <text evidence="11">Forms a cyclic heterotetrameric complex composed of two molecules of XerC and two molecules of XerD.</text>
</comment>
<dbReference type="InterPro" id="IPR011931">
    <property type="entry name" value="Recomb_XerC"/>
</dbReference>
<accession>A0A4V1AVQ1</accession>
<reference evidence="14 15" key="1">
    <citation type="submission" date="2019-03" db="EMBL/GenBank/DDBJ databases">
        <title>The genome sequence of Nitrosococcus wardiae strain D1FHST reveals the archetypal metabolic capacity of ammonia-oxidizing Gammaproteobacteria.</title>
        <authorList>
            <person name="Wang L."/>
            <person name="Lim C.K."/>
            <person name="Hanson T.E."/>
            <person name="Dang H."/>
            <person name="Klotz M.G."/>
        </authorList>
    </citation>
    <scope>NUCLEOTIDE SEQUENCE [LARGE SCALE GENOMIC DNA]</scope>
    <source>
        <strain evidence="14 15">D1FHS</strain>
    </source>
</reference>
<keyword evidence="8 11" id="KW-0238">DNA-binding</keyword>
<feature type="active site" evidence="11">
    <location>
        <position position="149"/>
    </location>
</feature>
<dbReference type="InterPro" id="IPR011010">
    <property type="entry name" value="DNA_brk_join_enz"/>
</dbReference>
<organism evidence="14 15">
    <name type="scientific">Nitrosococcus wardiae</name>
    <dbReference type="NCBI Taxonomy" id="1814290"/>
    <lineage>
        <taxon>Bacteria</taxon>
        <taxon>Pseudomonadati</taxon>
        <taxon>Pseudomonadota</taxon>
        <taxon>Gammaproteobacteria</taxon>
        <taxon>Chromatiales</taxon>
        <taxon>Chromatiaceae</taxon>
        <taxon>Nitrosococcus</taxon>
    </lineage>
</organism>
<evidence type="ECO:0000256" key="3">
    <source>
        <dbReference type="ARBA" id="ARBA00015804"/>
    </source>
</evidence>
<dbReference type="RefSeq" id="WP_134356924.1">
    <property type="nucleotide sequence ID" value="NZ_CP038033.1"/>
</dbReference>
<dbReference type="GO" id="GO:0003677">
    <property type="term" value="F:DNA binding"/>
    <property type="evidence" value="ECO:0007669"/>
    <property type="project" value="UniProtKB-UniRule"/>
</dbReference>
<evidence type="ECO:0000256" key="8">
    <source>
        <dbReference type="ARBA" id="ARBA00023125"/>
    </source>
</evidence>
<evidence type="ECO:0000259" key="13">
    <source>
        <dbReference type="PROSITE" id="PS51900"/>
    </source>
</evidence>
<comment type="function">
    <text evidence="11">Site-specific tyrosine recombinase, which acts by catalyzing the cutting and rejoining of the recombining DNA molecules. The XerC-XerD complex is essential to convert dimers of the bacterial chromosome into monomers to permit their segregation at cell division. It also contributes to the segregational stability of plasmids.</text>
</comment>
<feature type="active site" evidence="11">
    <location>
        <position position="268"/>
    </location>
</feature>
<evidence type="ECO:0000256" key="4">
    <source>
        <dbReference type="ARBA" id="ARBA00022490"/>
    </source>
</evidence>